<dbReference type="PROSITE" id="PS51186">
    <property type="entry name" value="GNAT"/>
    <property type="match status" value="1"/>
</dbReference>
<feature type="active site" description="Proton donor" evidence="4">
    <location>
        <position position="123"/>
    </location>
</feature>
<dbReference type="Gene3D" id="3.40.630.30">
    <property type="match status" value="2"/>
</dbReference>
<dbReference type="GO" id="GO:0030649">
    <property type="term" value="P:aminoglycoside antibiotic catabolic process"/>
    <property type="evidence" value="ECO:0007669"/>
    <property type="project" value="TreeGrafter"/>
</dbReference>
<dbReference type="Pfam" id="PF13530">
    <property type="entry name" value="SCP2_2"/>
    <property type="match status" value="1"/>
</dbReference>
<proteinExistence type="inferred from homology"/>
<evidence type="ECO:0000313" key="8">
    <source>
        <dbReference type="Proteomes" id="UP000199398"/>
    </source>
</evidence>
<evidence type="ECO:0000259" key="5">
    <source>
        <dbReference type="PROSITE" id="PS51186"/>
    </source>
</evidence>
<dbReference type="InterPro" id="IPR041380">
    <property type="entry name" value="Acetyltransf_17"/>
</dbReference>
<comment type="similarity">
    <text evidence="1 4">Belongs to the acetyltransferase Eis family.</text>
</comment>
<evidence type="ECO:0000256" key="1">
    <source>
        <dbReference type="ARBA" id="ARBA00009213"/>
    </source>
</evidence>
<evidence type="ECO:0000256" key="3">
    <source>
        <dbReference type="ARBA" id="ARBA00023315"/>
    </source>
</evidence>
<comment type="subunit">
    <text evidence="4">Homohexamer; trimer of dimers.</text>
</comment>
<keyword evidence="9" id="KW-1185">Reference proteome</keyword>
<dbReference type="Proteomes" id="UP000199398">
    <property type="component" value="Unassembled WGS sequence"/>
</dbReference>
<dbReference type="OrthoDB" id="8399956at2"/>
<dbReference type="Pfam" id="PF17668">
    <property type="entry name" value="Acetyltransf_17"/>
    <property type="match status" value="1"/>
</dbReference>
<dbReference type="PANTHER" id="PTHR37817:SF1">
    <property type="entry name" value="N-ACETYLTRANSFERASE EIS"/>
    <property type="match status" value="1"/>
</dbReference>
<keyword evidence="3 4" id="KW-0012">Acyltransferase</keyword>
<dbReference type="InterPro" id="IPR036527">
    <property type="entry name" value="SCP2_sterol-bd_dom_sf"/>
</dbReference>
<dbReference type="Pfam" id="PF13527">
    <property type="entry name" value="Acetyltransf_9"/>
    <property type="match status" value="1"/>
</dbReference>
<dbReference type="EMBL" id="FOUP01000004">
    <property type="protein sequence ID" value="SFN44004.1"/>
    <property type="molecule type" value="Genomic_DNA"/>
</dbReference>
<protein>
    <submittedName>
        <fullName evidence="6 7">Acetyltransferase</fullName>
    </submittedName>
</protein>
<dbReference type="STRING" id="455193.SAMN05421805_104366"/>
<feature type="domain" description="N-acetyltransferase" evidence="5">
    <location>
        <begin position="4"/>
        <end position="152"/>
    </location>
</feature>
<dbReference type="SUPFAM" id="SSF55718">
    <property type="entry name" value="SCP-like"/>
    <property type="match status" value="1"/>
</dbReference>
<keyword evidence="2 4" id="KW-0808">Transferase</keyword>
<dbReference type="GO" id="GO:0034069">
    <property type="term" value="F:aminoglycoside N-acetyltransferase activity"/>
    <property type="evidence" value="ECO:0007669"/>
    <property type="project" value="TreeGrafter"/>
</dbReference>
<sequence>MGELRTRSLRADEAEAFFDVFSAAFLNDSLKSSGELYGPAFRMEHAHGVFDGDEMIGGAARLEQEITVPGPAQCPVGAVTGVGVAPGNRRRGVLTALMRAQLDALHENGTPIAALFASEAGIYGRFGYAPASFESHLVVPRGAAFLPTAEVDGRRVREVGREQGTEIAQACYSAAAAARTGWLSRSDGSWQARVLDWPAVRSDLSAPRFAVHPDGYVIYRAKRAWTPRGPAYQLHVAELVATTPQAYAALWRYLLDFDLVAEVHWRKAAIDEPVLDMLVDPRAVDRRVVDGLWVRLVDLDRALMTRRYAAPVDVVLDVTDRFCPWNEGRWRLRTDATGSTTAIRTEDAGQLSLDITDLAAAYLGGSALAALARSGRVVEHEPGALVATSRAFATDCAPHCQEGF</sequence>
<dbReference type="NCBIfam" id="NF002367">
    <property type="entry name" value="PRK01346.1-4"/>
    <property type="match status" value="1"/>
</dbReference>
<dbReference type="InterPro" id="IPR022902">
    <property type="entry name" value="NAcTrfase_Eis"/>
</dbReference>
<dbReference type="EMBL" id="RBXX01000002">
    <property type="protein sequence ID" value="RKT82889.1"/>
    <property type="molecule type" value="Genomic_DNA"/>
</dbReference>
<dbReference type="Gene3D" id="3.30.1050.10">
    <property type="entry name" value="SCP2 sterol-binding domain"/>
    <property type="match status" value="1"/>
</dbReference>
<feature type="binding site" evidence="4">
    <location>
        <begin position="82"/>
        <end position="84"/>
    </location>
    <ligand>
        <name>acetyl-CoA</name>
        <dbReference type="ChEBI" id="CHEBI:57288"/>
    </ligand>
</feature>
<evidence type="ECO:0000256" key="2">
    <source>
        <dbReference type="ARBA" id="ARBA00022679"/>
    </source>
</evidence>
<organism evidence="7 8">
    <name type="scientific">Saccharopolyspora antimicrobica</name>
    <dbReference type="NCBI Taxonomy" id="455193"/>
    <lineage>
        <taxon>Bacteria</taxon>
        <taxon>Bacillati</taxon>
        <taxon>Actinomycetota</taxon>
        <taxon>Actinomycetes</taxon>
        <taxon>Pseudonocardiales</taxon>
        <taxon>Pseudonocardiaceae</taxon>
        <taxon>Saccharopolyspora</taxon>
    </lineage>
</organism>
<accession>A0A1I4Z165</accession>
<gene>
    <name evidence="6" type="ORF">ATL45_1149</name>
    <name evidence="7" type="ORF">SAMN05421805_104366</name>
</gene>
<dbReference type="Proteomes" id="UP000270697">
    <property type="component" value="Unassembled WGS sequence"/>
</dbReference>
<dbReference type="SUPFAM" id="SSF55729">
    <property type="entry name" value="Acyl-CoA N-acyltransferases (Nat)"/>
    <property type="match status" value="1"/>
</dbReference>
<dbReference type="InterPro" id="IPR051554">
    <property type="entry name" value="Acetyltransferase_Eis"/>
</dbReference>
<dbReference type="PANTHER" id="PTHR37817">
    <property type="entry name" value="N-ACETYLTRANSFERASE EIS"/>
    <property type="match status" value="1"/>
</dbReference>
<name>A0A1I4Z165_9PSEU</name>
<feature type="binding site" evidence="4">
    <location>
        <begin position="90"/>
        <end position="95"/>
    </location>
    <ligand>
        <name>acetyl-CoA</name>
        <dbReference type="ChEBI" id="CHEBI:57288"/>
    </ligand>
</feature>
<reference evidence="7 8" key="1">
    <citation type="submission" date="2016-10" db="EMBL/GenBank/DDBJ databases">
        <authorList>
            <person name="de Groot N.N."/>
        </authorList>
    </citation>
    <scope>NUCLEOTIDE SEQUENCE [LARGE SCALE GENOMIC DNA]</scope>
    <source>
        <strain evidence="7 8">CPCC 201259</strain>
    </source>
</reference>
<evidence type="ECO:0000256" key="4">
    <source>
        <dbReference type="HAMAP-Rule" id="MF_01812"/>
    </source>
</evidence>
<evidence type="ECO:0000313" key="6">
    <source>
        <dbReference type="EMBL" id="RKT82889.1"/>
    </source>
</evidence>
<dbReference type="InterPro" id="IPR016181">
    <property type="entry name" value="Acyl_CoA_acyltransferase"/>
</dbReference>
<feature type="active site" description="Proton acceptor; via carboxylate" evidence="4">
    <location>
        <position position="404"/>
    </location>
</feature>
<dbReference type="InterPro" id="IPR025559">
    <property type="entry name" value="Eis_dom"/>
</dbReference>
<feature type="binding site" evidence="4">
    <location>
        <begin position="118"/>
        <end position="119"/>
    </location>
    <ligand>
        <name>acetyl-CoA</name>
        <dbReference type="ChEBI" id="CHEBI:57288"/>
    </ligand>
</feature>
<evidence type="ECO:0000313" key="9">
    <source>
        <dbReference type="Proteomes" id="UP000270697"/>
    </source>
</evidence>
<dbReference type="RefSeq" id="WP_093152396.1">
    <property type="nucleotide sequence ID" value="NZ_FOUP01000004.1"/>
</dbReference>
<evidence type="ECO:0000313" key="7">
    <source>
        <dbReference type="EMBL" id="SFN44004.1"/>
    </source>
</evidence>
<dbReference type="AlphaFoldDB" id="A0A1I4Z165"/>
<dbReference type="InterPro" id="IPR000182">
    <property type="entry name" value="GNAT_dom"/>
</dbReference>
<reference evidence="6 9" key="2">
    <citation type="submission" date="2018-10" db="EMBL/GenBank/DDBJ databases">
        <title>Sequencing the genomes of 1000 actinobacteria strains.</title>
        <authorList>
            <person name="Klenk H.-P."/>
        </authorList>
    </citation>
    <scope>NUCLEOTIDE SEQUENCE [LARGE SCALE GENOMIC DNA]</scope>
    <source>
        <strain evidence="6 9">DSM 45119</strain>
    </source>
</reference>
<dbReference type="HAMAP" id="MF_01812">
    <property type="entry name" value="Eis"/>
    <property type="match status" value="1"/>
</dbReference>